<dbReference type="Proteomes" id="UP000591272">
    <property type="component" value="Unassembled WGS sequence"/>
</dbReference>
<evidence type="ECO:0000313" key="2">
    <source>
        <dbReference type="EMBL" id="NYE13999.1"/>
    </source>
</evidence>
<feature type="region of interest" description="Disordered" evidence="1">
    <location>
        <begin position="60"/>
        <end position="91"/>
    </location>
</feature>
<reference evidence="2 3" key="1">
    <citation type="submission" date="2020-07" db="EMBL/GenBank/DDBJ databases">
        <title>Sequencing the genomes of 1000 actinobacteria strains.</title>
        <authorList>
            <person name="Klenk H.-P."/>
        </authorList>
    </citation>
    <scope>NUCLEOTIDE SEQUENCE [LARGE SCALE GENOMIC DNA]</scope>
    <source>
        <strain evidence="2 3">DSM 43461</strain>
    </source>
</reference>
<keyword evidence="3" id="KW-1185">Reference proteome</keyword>
<name>A0A7Y9GCH6_9ACTN</name>
<feature type="compositionally biased region" description="Basic and acidic residues" evidence="1">
    <location>
        <begin position="82"/>
        <end position="91"/>
    </location>
</feature>
<evidence type="ECO:0000256" key="1">
    <source>
        <dbReference type="SAM" id="MobiDB-lite"/>
    </source>
</evidence>
<accession>A0A7Y9GCH6</accession>
<protein>
    <submittedName>
        <fullName evidence="2">Uncharacterized protein</fullName>
    </submittedName>
</protein>
<organism evidence="2 3">
    <name type="scientific">Actinomadura citrea</name>
    <dbReference type="NCBI Taxonomy" id="46158"/>
    <lineage>
        <taxon>Bacteria</taxon>
        <taxon>Bacillati</taxon>
        <taxon>Actinomycetota</taxon>
        <taxon>Actinomycetes</taxon>
        <taxon>Streptosporangiales</taxon>
        <taxon>Thermomonosporaceae</taxon>
        <taxon>Actinomadura</taxon>
    </lineage>
</organism>
<dbReference type="AlphaFoldDB" id="A0A7Y9GCH6"/>
<proteinExistence type="predicted"/>
<gene>
    <name evidence="2" type="ORF">BJ999_004295</name>
</gene>
<sequence length="91" mass="9694">MRRFLTVPGGVVGIVRRVAVGLQRDDDQLARGAAKRLRGVQLEDRLTRPVLTALTGPVVEATGPDSVGPFPLAQSAAAAPAKDQRLPWDRA</sequence>
<dbReference type="EMBL" id="JACCBT010000001">
    <property type="protein sequence ID" value="NYE13999.1"/>
    <property type="molecule type" value="Genomic_DNA"/>
</dbReference>
<evidence type="ECO:0000313" key="3">
    <source>
        <dbReference type="Proteomes" id="UP000591272"/>
    </source>
</evidence>
<comment type="caution">
    <text evidence="2">The sequence shown here is derived from an EMBL/GenBank/DDBJ whole genome shotgun (WGS) entry which is preliminary data.</text>
</comment>